<dbReference type="GO" id="GO:0020037">
    <property type="term" value="F:heme binding"/>
    <property type="evidence" value="ECO:0007669"/>
    <property type="project" value="InterPro"/>
</dbReference>
<name>A0A382KJ94_9ZZZZ</name>
<evidence type="ECO:0000259" key="4">
    <source>
        <dbReference type="PROSITE" id="PS51007"/>
    </source>
</evidence>
<evidence type="ECO:0000256" key="3">
    <source>
        <dbReference type="ARBA" id="ARBA00023004"/>
    </source>
</evidence>
<protein>
    <recommendedName>
        <fullName evidence="4">Cytochrome c domain-containing protein</fullName>
    </recommendedName>
</protein>
<dbReference type="InterPro" id="IPR036909">
    <property type="entry name" value="Cyt_c-like_dom_sf"/>
</dbReference>
<dbReference type="GO" id="GO:0009055">
    <property type="term" value="F:electron transfer activity"/>
    <property type="evidence" value="ECO:0007669"/>
    <property type="project" value="InterPro"/>
</dbReference>
<organism evidence="5">
    <name type="scientific">marine metagenome</name>
    <dbReference type="NCBI Taxonomy" id="408172"/>
    <lineage>
        <taxon>unclassified sequences</taxon>
        <taxon>metagenomes</taxon>
        <taxon>ecological metagenomes</taxon>
    </lineage>
</organism>
<keyword evidence="2" id="KW-0479">Metal-binding</keyword>
<reference evidence="5" key="1">
    <citation type="submission" date="2018-05" db="EMBL/GenBank/DDBJ databases">
        <authorList>
            <person name="Lanie J.A."/>
            <person name="Ng W.-L."/>
            <person name="Kazmierczak K.M."/>
            <person name="Andrzejewski T.M."/>
            <person name="Davidsen T.M."/>
            <person name="Wayne K.J."/>
            <person name="Tettelin H."/>
            <person name="Glass J.I."/>
            <person name="Rusch D."/>
            <person name="Podicherti R."/>
            <person name="Tsui H.-C.T."/>
            <person name="Winkler M.E."/>
        </authorList>
    </citation>
    <scope>NUCLEOTIDE SEQUENCE</scope>
</reference>
<proteinExistence type="predicted"/>
<sequence length="235" mass="26352">MMKRLRAFLIGCLTIVFTASIGQAQTGKTGRNVSYADVQPIFRANCMDCHRPGEIAPMSLLTYEESRPWARSIKKEIKRQTMPPWHAEKGVAHYRNDQSLSEDEIELIIAWGDGGAMRGDPSKIQQTPEYVEGWQLTNILNRPPDVVLHMQEEYTVPATGEDLNLSFEIPTEFKRDYWVIASEVRGNPRVVHHNTASVVGPDGMRDRTGRLSSAVPGKLYDLFGPENAKLIKAGS</sequence>
<evidence type="ECO:0000256" key="1">
    <source>
        <dbReference type="ARBA" id="ARBA00022617"/>
    </source>
</evidence>
<dbReference type="InterPro" id="IPR009056">
    <property type="entry name" value="Cyt_c-like_dom"/>
</dbReference>
<dbReference type="SUPFAM" id="SSF46626">
    <property type="entry name" value="Cytochrome c"/>
    <property type="match status" value="1"/>
</dbReference>
<accession>A0A382KJ94</accession>
<evidence type="ECO:0000256" key="2">
    <source>
        <dbReference type="ARBA" id="ARBA00022723"/>
    </source>
</evidence>
<gene>
    <name evidence="5" type="ORF">METZ01_LOCUS275911</name>
</gene>
<dbReference type="EMBL" id="UINC01080270">
    <property type="protein sequence ID" value="SVC23057.1"/>
    <property type="molecule type" value="Genomic_DNA"/>
</dbReference>
<dbReference type="PROSITE" id="PS51007">
    <property type="entry name" value="CYTC"/>
    <property type="match status" value="1"/>
</dbReference>
<feature type="domain" description="Cytochrome c" evidence="4">
    <location>
        <begin position="22"/>
        <end position="116"/>
    </location>
</feature>
<dbReference type="GO" id="GO:0046872">
    <property type="term" value="F:metal ion binding"/>
    <property type="evidence" value="ECO:0007669"/>
    <property type="project" value="UniProtKB-KW"/>
</dbReference>
<evidence type="ECO:0000313" key="5">
    <source>
        <dbReference type="EMBL" id="SVC23057.1"/>
    </source>
</evidence>
<keyword evidence="1" id="KW-0349">Heme</keyword>
<feature type="non-terminal residue" evidence="5">
    <location>
        <position position="235"/>
    </location>
</feature>
<keyword evidence="3" id="KW-0408">Iron</keyword>
<dbReference type="AlphaFoldDB" id="A0A382KJ94"/>